<sequence>MSLRIYNTLTRELEDFSPLRPGEVRMYVCGMTVYDFCHLGHARSMIAFDAVQRWLKCAGYKVNYVRNVTDIDDKIIRRAVENGETLRSLTDRMIDALHEDADALGIERPTHEPRATDYVPQMLSMISTLERKGLAYRAANGDVNYAVRKFPGYGKLSGKSLDELHAGERVAVLEGKDDPLDPVLWKSAKADEPAEAKWPSDFGMGRPGWHIECSAMACDLLGESIDIHGGGADLQFPHHENEIAQSEGATGKPLASIWMHNGFINIDNEKMSKSLGNFFLIRDVLKVFDAETVRFFVLRAHYRSPLNYSDAHLQDARAALKRLYTALQRCPKAPAVALDWSTGPAAKFKAAMDEDFGTPEAVAVLFELAADINRAPTDEEAARLCGTLRALGACLGLLQDDPDAFLRAGAALAEDEIQARIAARAQAKAEKNFAEADRIRAELLEQGIVLKDSATGTTWAAAQ</sequence>
<dbReference type="Pfam" id="PF23493">
    <property type="entry name" value="CysS_C"/>
    <property type="match status" value="1"/>
</dbReference>
<evidence type="ECO:0000313" key="14">
    <source>
        <dbReference type="EMBL" id="MDM0045810.1"/>
    </source>
</evidence>
<dbReference type="HAMAP" id="MF_00041">
    <property type="entry name" value="Cys_tRNA_synth"/>
    <property type="match status" value="1"/>
</dbReference>
<feature type="binding site" evidence="12">
    <location>
        <position position="29"/>
    </location>
    <ligand>
        <name>Zn(2+)</name>
        <dbReference type="ChEBI" id="CHEBI:29105"/>
    </ligand>
</feature>
<feature type="domain" description="Cysteinyl-tRNA synthetase class Ia DALR" evidence="13">
    <location>
        <begin position="347"/>
        <end position="406"/>
    </location>
</feature>
<evidence type="ECO:0000256" key="12">
    <source>
        <dbReference type="HAMAP-Rule" id="MF_00041"/>
    </source>
</evidence>
<keyword evidence="10 12" id="KW-0648">Protein biosynthesis</keyword>
<protein>
    <recommendedName>
        <fullName evidence="12">Cysteine--tRNA ligase</fullName>
        <ecNumber evidence="12">6.1.1.16</ecNumber>
    </recommendedName>
    <alternativeName>
        <fullName evidence="12">Cysteinyl-tRNA synthetase</fullName>
        <shortName evidence="12">CysRS</shortName>
    </alternativeName>
</protein>
<dbReference type="SMART" id="SM00840">
    <property type="entry name" value="DALR_2"/>
    <property type="match status" value="1"/>
</dbReference>
<keyword evidence="8 12" id="KW-0862">Zinc</keyword>
<dbReference type="GO" id="GO:0004817">
    <property type="term" value="F:cysteine-tRNA ligase activity"/>
    <property type="evidence" value="ECO:0007669"/>
    <property type="project" value="UniProtKB-EC"/>
</dbReference>
<keyword evidence="6 12" id="KW-0479">Metal-binding</keyword>
<dbReference type="InterPro" id="IPR024909">
    <property type="entry name" value="Cys-tRNA/MSH_ligase"/>
</dbReference>
<keyword evidence="5 12" id="KW-0436">Ligase</keyword>
<evidence type="ECO:0000256" key="1">
    <source>
        <dbReference type="ARBA" id="ARBA00004496"/>
    </source>
</evidence>
<dbReference type="PRINTS" id="PR00983">
    <property type="entry name" value="TRNASYNTHCYS"/>
</dbReference>
<dbReference type="InterPro" id="IPR056411">
    <property type="entry name" value="CysS_C"/>
</dbReference>
<gene>
    <name evidence="12 14" type="primary">cysS</name>
    <name evidence="14" type="ORF">QTH91_15085</name>
</gene>
<comment type="subunit">
    <text evidence="3 12">Monomer.</text>
</comment>
<dbReference type="SUPFAM" id="SSF52374">
    <property type="entry name" value="Nucleotidylyl transferase"/>
    <property type="match status" value="1"/>
</dbReference>
<dbReference type="PANTHER" id="PTHR10890">
    <property type="entry name" value="CYSTEINYL-TRNA SYNTHETASE"/>
    <property type="match status" value="1"/>
</dbReference>
<keyword evidence="9 12" id="KW-0067">ATP-binding</keyword>
<comment type="similarity">
    <text evidence="2 12">Belongs to the class-I aminoacyl-tRNA synthetase family.</text>
</comment>
<dbReference type="CDD" id="cd00672">
    <property type="entry name" value="CysRS_core"/>
    <property type="match status" value="1"/>
</dbReference>
<dbReference type="NCBIfam" id="TIGR00435">
    <property type="entry name" value="cysS"/>
    <property type="match status" value="1"/>
</dbReference>
<dbReference type="EMBL" id="JASZYV010000003">
    <property type="protein sequence ID" value="MDM0045810.1"/>
    <property type="molecule type" value="Genomic_DNA"/>
</dbReference>
<evidence type="ECO:0000256" key="7">
    <source>
        <dbReference type="ARBA" id="ARBA00022741"/>
    </source>
</evidence>
<evidence type="ECO:0000256" key="2">
    <source>
        <dbReference type="ARBA" id="ARBA00005594"/>
    </source>
</evidence>
<evidence type="ECO:0000256" key="4">
    <source>
        <dbReference type="ARBA" id="ARBA00022490"/>
    </source>
</evidence>
<dbReference type="CDD" id="cd07963">
    <property type="entry name" value="Anticodon_Ia_Cys"/>
    <property type="match status" value="1"/>
</dbReference>
<dbReference type="InterPro" id="IPR009080">
    <property type="entry name" value="tRNAsynth_Ia_anticodon-bd"/>
</dbReference>
<feature type="binding site" evidence="12">
    <location>
        <position position="213"/>
    </location>
    <ligand>
        <name>Zn(2+)</name>
        <dbReference type="ChEBI" id="CHEBI:29105"/>
    </ligand>
</feature>
<comment type="catalytic activity">
    <reaction evidence="12">
        <text>tRNA(Cys) + L-cysteine + ATP = L-cysteinyl-tRNA(Cys) + AMP + diphosphate</text>
        <dbReference type="Rhea" id="RHEA:17773"/>
        <dbReference type="Rhea" id="RHEA-COMP:9661"/>
        <dbReference type="Rhea" id="RHEA-COMP:9679"/>
        <dbReference type="ChEBI" id="CHEBI:30616"/>
        <dbReference type="ChEBI" id="CHEBI:33019"/>
        <dbReference type="ChEBI" id="CHEBI:35235"/>
        <dbReference type="ChEBI" id="CHEBI:78442"/>
        <dbReference type="ChEBI" id="CHEBI:78517"/>
        <dbReference type="ChEBI" id="CHEBI:456215"/>
        <dbReference type="EC" id="6.1.1.16"/>
    </reaction>
</comment>
<evidence type="ECO:0000256" key="3">
    <source>
        <dbReference type="ARBA" id="ARBA00011245"/>
    </source>
</evidence>
<keyword evidence="15" id="KW-1185">Reference proteome</keyword>
<dbReference type="Gene3D" id="1.20.120.1910">
    <property type="entry name" value="Cysteine-tRNA ligase, C-terminal anti-codon recognition domain"/>
    <property type="match status" value="1"/>
</dbReference>
<evidence type="ECO:0000256" key="11">
    <source>
        <dbReference type="ARBA" id="ARBA00023146"/>
    </source>
</evidence>
<dbReference type="InterPro" id="IPR015803">
    <property type="entry name" value="Cys-tRNA-ligase"/>
</dbReference>
<dbReference type="InterPro" id="IPR032678">
    <property type="entry name" value="tRNA-synt_1_cat_dom"/>
</dbReference>
<feature type="binding site" evidence="12">
    <location>
        <position position="273"/>
    </location>
    <ligand>
        <name>ATP</name>
        <dbReference type="ChEBI" id="CHEBI:30616"/>
    </ligand>
</feature>
<feature type="binding site" evidence="12">
    <location>
        <position position="242"/>
    </location>
    <ligand>
        <name>Zn(2+)</name>
        <dbReference type="ChEBI" id="CHEBI:29105"/>
    </ligand>
</feature>
<dbReference type="SUPFAM" id="SSF47323">
    <property type="entry name" value="Anticodon-binding domain of a subclass of class I aminoacyl-tRNA synthetases"/>
    <property type="match status" value="1"/>
</dbReference>
<feature type="binding site" evidence="12">
    <location>
        <position position="238"/>
    </location>
    <ligand>
        <name>Zn(2+)</name>
        <dbReference type="ChEBI" id="CHEBI:29105"/>
    </ligand>
</feature>
<evidence type="ECO:0000259" key="13">
    <source>
        <dbReference type="SMART" id="SM00840"/>
    </source>
</evidence>
<keyword evidence="4 12" id="KW-0963">Cytoplasm</keyword>
<comment type="subcellular location">
    <subcellularLocation>
        <location evidence="1 12">Cytoplasm</location>
    </subcellularLocation>
</comment>
<dbReference type="RefSeq" id="WP_286660920.1">
    <property type="nucleotide sequence ID" value="NZ_JASZYV010000003.1"/>
</dbReference>
<dbReference type="Gene3D" id="3.40.50.620">
    <property type="entry name" value="HUPs"/>
    <property type="match status" value="1"/>
</dbReference>
<evidence type="ECO:0000313" key="15">
    <source>
        <dbReference type="Proteomes" id="UP001174908"/>
    </source>
</evidence>
<evidence type="ECO:0000256" key="8">
    <source>
        <dbReference type="ARBA" id="ARBA00022833"/>
    </source>
</evidence>
<accession>A0ABT7NCX3</accession>
<organism evidence="14 15">
    <name type="scientific">Variovorax dokdonensis</name>
    <dbReference type="NCBI Taxonomy" id="344883"/>
    <lineage>
        <taxon>Bacteria</taxon>
        <taxon>Pseudomonadati</taxon>
        <taxon>Pseudomonadota</taxon>
        <taxon>Betaproteobacteria</taxon>
        <taxon>Burkholderiales</taxon>
        <taxon>Comamonadaceae</taxon>
        <taxon>Variovorax</taxon>
    </lineage>
</organism>
<evidence type="ECO:0000256" key="5">
    <source>
        <dbReference type="ARBA" id="ARBA00022598"/>
    </source>
</evidence>
<dbReference type="Pfam" id="PF09190">
    <property type="entry name" value="DALR_2"/>
    <property type="match status" value="1"/>
</dbReference>
<proteinExistence type="inferred from homology"/>
<feature type="short sequence motif" description="'KMSKS' region" evidence="12">
    <location>
        <begin position="270"/>
        <end position="274"/>
    </location>
</feature>
<dbReference type="InterPro" id="IPR015273">
    <property type="entry name" value="Cys-tRNA-synt_Ia_DALR"/>
</dbReference>
<comment type="cofactor">
    <cofactor evidence="12">
        <name>Zn(2+)</name>
        <dbReference type="ChEBI" id="CHEBI:29105"/>
    </cofactor>
    <text evidence="12">Binds 1 zinc ion per subunit.</text>
</comment>
<comment type="caution">
    <text evidence="14">The sequence shown here is derived from an EMBL/GenBank/DDBJ whole genome shotgun (WGS) entry which is preliminary data.</text>
</comment>
<keyword evidence="11 12" id="KW-0030">Aminoacyl-tRNA synthetase</keyword>
<reference evidence="14" key="1">
    <citation type="submission" date="2023-06" db="EMBL/GenBank/DDBJ databases">
        <authorList>
            <person name="Jiang Y."/>
            <person name="Liu Q."/>
        </authorList>
    </citation>
    <scope>NUCLEOTIDE SEQUENCE</scope>
    <source>
        <strain evidence="14">CGMCC 1.12089</strain>
    </source>
</reference>
<dbReference type="InterPro" id="IPR014729">
    <property type="entry name" value="Rossmann-like_a/b/a_fold"/>
</dbReference>
<dbReference type="EC" id="6.1.1.16" evidence="12"/>
<evidence type="ECO:0000256" key="10">
    <source>
        <dbReference type="ARBA" id="ARBA00022917"/>
    </source>
</evidence>
<feature type="short sequence motif" description="'HIGH' region" evidence="12">
    <location>
        <begin position="31"/>
        <end position="41"/>
    </location>
</feature>
<evidence type="ECO:0000256" key="9">
    <source>
        <dbReference type="ARBA" id="ARBA00022840"/>
    </source>
</evidence>
<keyword evidence="7 12" id="KW-0547">Nucleotide-binding</keyword>
<dbReference type="Proteomes" id="UP001174908">
    <property type="component" value="Unassembled WGS sequence"/>
</dbReference>
<evidence type="ECO:0000256" key="6">
    <source>
        <dbReference type="ARBA" id="ARBA00022723"/>
    </source>
</evidence>
<dbReference type="Pfam" id="PF01406">
    <property type="entry name" value="tRNA-synt_1e"/>
    <property type="match status" value="1"/>
</dbReference>
<name>A0ABT7NCX3_9BURK</name>
<dbReference type="PANTHER" id="PTHR10890:SF3">
    <property type="entry name" value="CYSTEINE--TRNA LIGASE, CYTOPLASMIC"/>
    <property type="match status" value="1"/>
</dbReference>